<dbReference type="GO" id="GO:0004879">
    <property type="term" value="F:nuclear receptor activity"/>
    <property type="evidence" value="ECO:0000318"/>
    <property type="project" value="GO_Central"/>
</dbReference>
<keyword evidence="2 10" id="KW-0479">Metal-binding</keyword>
<dbReference type="STRING" id="45351.A7SD88"/>
<feature type="domain" description="Nuclear receptor" evidence="11">
    <location>
        <begin position="6"/>
        <end position="81"/>
    </location>
</feature>
<dbReference type="PROSITE" id="PS51843">
    <property type="entry name" value="NR_LBD"/>
    <property type="match status" value="1"/>
</dbReference>
<comment type="similarity">
    <text evidence="10">Belongs to the nuclear hormone receptor family.</text>
</comment>
<evidence type="ECO:0000256" key="4">
    <source>
        <dbReference type="ARBA" id="ARBA00022833"/>
    </source>
</evidence>
<keyword evidence="5 10" id="KW-0805">Transcription regulation</keyword>
<evidence type="ECO:0000259" key="11">
    <source>
        <dbReference type="PROSITE" id="PS51030"/>
    </source>
</evidence>
<dbReference type="PhylomeDB" id="A7SD88"/>
<dbReference type="GO" id="GO:0000978">
    <property type="term" value="F:RNA polymerase II cis-regulatory region sequence-specific DNA binding"/>
    <property type="evidence" value="ECO:0000318"/>
    <property type="project" value="GO_Central"/>
</dbReference>
<organism evidence="13 14">
    <name type="scientific">Nematostella vectensis</name>
    <name type="common">Starlet sea anemone</name>
    <dbReference type="NCBI Taxonomy" id="45351"/>
    <lineage>
        <taxon>Eukaryota</taxon>
        <taxon>Metazoa</taxon>
        <taxon>Cnidaria</taxon>
        <taxon>Anthozoa</taxon>
        <taxon>Hexacorallia</taxon>
        <taxon>Actiniaria</taxon>
        <taxon>Edwardsiidae</taxon>
        <taxon>Nematostella</taxon>
    </lineage>
</organism>
<evidence type="ECO:0000313" key="13">
    <source>
        <dbReference type="EMBL" id="EDO38322.1"/>
    </source>
</evidence>
<dbReference type="Proteomes" id="UP000001593">
    <property type="component" value="Unassembled WGS sequence"/>
</dbReference>
<dbReference type="OMA" id="IICKMYN"/>
<dbReference type="Pfam" id="PF00105">
    <property type="entry name" value="zf-C4"/>
    <property type="match status" value="1"/>
</dbReference>
<dbReference type="SUPFAM" id="SSF48508">
    <property type="entry name" value="Nuclear receptor ligand-binding domain"/>
    <property type="match status" value="1"/>
</dbReference>
<sequence>MDKKQEILCKVCGDISSGRHYGVYTCDGCSGFFMRSVRRDMVYTCKGNGGCTVDKKRRNQCQACRFKKCLEVKMNRFAVQQERQPNSTRVMKPHLDEYGLKGLNNEFLASLIVAEPCRDAVYRTSQGLNLPYLQQDVASPLFCSSPDALFESAARLLFMSVKWARNIPSFVNLPFRDQVVLLEEGWRELFIMGAIQWNLPLEVAPLLAAAGMHVDNTPAEKIVATMADIRKLQEIGSRFRALQVCEAEFACLKAIVLFKPDLRDLRDPQQVECYQDQAQIMLGDYIKRQFAGQQVRFGKLLLMLPSLRLVRNKTIEELFFRQTIGSVAIESLLCDMFKSS</sequence>
<evidence type="ECO:0000313" key="14">
    <source>
        <dbReference type="Proteomes" id="UP000001593"/>
    </source>
</evidence>
<reference evidence="13 14" key="1">
    <citation type="journal article" date="2007" name="Science">
        <title>Sea anemone genome reveals ancestral eumetazoan gene repertoire and genomic organization.</title>
        <authorList>
            <person name="Putnam N.H."/>
            <person name="Srivastava M."/>
            <person name="Hellsten U."/>
            <person name="Dirks B."/>
            <person name="Chapman J."/>
            <person name="Salamov A."/>
            <person name="Terry A."/>
            <person name="Shapiro H."/>
            <person name="Lindquist E."/>
            <person name="Kapitonov V.V."/>
            <person name="Jurka J."/>
            <person name="Genikhovich G."/>
            <person name="Grigoriev I.V."/>
            <person name="Lucas S.M."/>
            <person name="Steele R.E."/>
            <person name="Finnerty J.R."/>
            <person name="Technau U."/>
            <person name="Martindale M.Q."/>
            <person name="Rokhsar D.S."/>
        </authorList>
    </citation>
    <scope>NUCLEOTIDE SEQUENCE [LARGE SCALE GENOMIC DNA]</scope>
    <source>
        <strain evidence="14">CH2 X CH6</strain>
    </source>
</reference>
<dbReference type="PROSITE" id="PS00031">
    <property type="entry name" value="NUCLEAR_REC_DBD_1"/>
    <property type="match status" value="1"/>
</dbReference>
<keyword evidence="4 10" id="KW-0862">Zinc</keyword>
<evidence type="ECO:0000256" key="6">
    <source>
        <dbReference type="ARBA" id="ARBA00023125"/>
    </source>
</evidence>
<dbReference type="InterPro" id="IPR035500">
    <property type="entry name" value="NHR-like_dom_sf"/>
</dbReference>
<dbReference type="KEGG" id="nve:5509887"/>
<dbReference type="eggNOG" id="KOG3575">
    <property type="taxonomic scope" value="Eukaryota"/>
</dbReference>
<dbReference type="PRINTS" id="PR00047">
    <property type="entry name" value="STROIDFINGER"/>
</dbReference>
<evidence type="ECO:0000256" key="10">
    <source>
        <dbReference type="RuleBase" id="RU004334"/>
    </source>
</evidence>
<dbReference type="HOGENOM" id="CLU_007368_20_1_1"/>
<dbReference type="FunFam" id="3.30.50.10:FF:000006">
    <property type="entry name" value="Nuclear receptor subfamily 5 group A member"/>
    <property type="match status" value="1"/>
</dbReference>
<dbReference type="PANTHER" id="PTHR24083">
    <property type="entry name" value="NUCLEAR HORMONE RECEPTOR"/>
    <property type="match status" value="1"/>
</dbReference>
<dbReference type="FunFam" id="1.10.565.10:FF:000083">
    <property type="entry name" value="Predicted protein"/>
    <property type="match status" value="1"/>
</dbReference>
<accession>A7SD88</accession>
<feature type="domain" description="NR LBD" evidence="12">
    <location>
        <begin position="113"/>
        <end position="340"/>
    </location>
</feature>
<name>A7SD88_NEMVE</name>
<dbReference type="SMART" id="SM00399">
    <property type="entry name" value="ZnF_C4"/>
    <property type="match status" value="1"/>
</dbReference>
<dbReference type="SMART" id="SM00430">
    <property type="entry name" value="HOLI"/>
    <property type="match status" value="1"/>
</dbReference>
<dbReference type="GO" id="GO:0030154">
    <property type="term" value="P:cell differentiation"/>
    <property type="evidence" value="ECO:0000318"/>
    <property type="project" value="GO_Central"/>
</dbReference>
<dbReference type="InterPro" id="IPR050274">
    <property type="entry name" value="Nuclear_hormone_rcpt_NR2"/>
</dbReference>
<protein>
    <submittedName>
        <fullName evidence="13">Uncharacterized protein</fullName>
    </submittedName>
</protein>
<evidence type="ECO:0000256" key="3">
    <source>
        <dbReference type="ARBA" id="ARBA00022771"/>
    </source>
</evidence>
<dbReference type="InterPro" id="IPR000536">
    <property type="entry name" value="Nucl_hrmn_rcpt_lig-bd"/>
</dbReference>
<dbReference type="InterPro" id="IPR001723">
    <property type="entry name" value="Nuclear_hrmn_rcpt"/>
</dbReference>
<dbReference type="InterPro" id="IPR013088">
    <property type="entry name" value="Znf_NHR/GATA"/>
</dbReference>
<dbReference type="Pfam" id="PF00104">
    <property type="entry name" value="Hormone_recep"/>
    <property type="match status" value="1"/>
</dbReference>
<dbReference type="GO" id="GO:0005634">
    <property type="term" value="C:nucleus"/>
    <property type="evidence" value="ECO:0007669"/>
    <property type="project" value="UniProtKB-SubCell"/>
</dbReference>
<dbReference type="PRINTS" id="PR01282">
    <property type="entry name" value="COUPTNFACTOR"/>
</dbReference>
<evidence type="ECO:0000256" key="7">
    <source>
        <dbReference type="ARBA" id="ARBA00023163"/>
    </source>
</evidence>
<keyword evidence="3 10" id="KW-0863">Zinc-finger</keyword>
<evidence type="ECO:0000256" key="1">
    <source>
        <dbReference type="ARBA" id="ARBA00004123"/>
    </source>
</evidence>
<keyword evidence="9 10" id="KW-0539">Nucleus</keyword>
<dbReference type="InParanoid" id="A7SD88"/>
<keyword evidence="7 10" id="KW-0804">Transcription</keyword>
<dbReference type="OrthoDB" id="5771769at2759"/>
<dbReference type="PRINTS" id="PR00398">
    <property type="entry name" value="STRDHORMONER"/>
</dbReference>
<dbReference type="EMBL" id="DS469628">
    <property type="protein sequence ID" value="EDO38322.1"/>
    <property type="molecule type" value="Genomic_DNA"/>
</dbReference>
<dbReference type="Gene3D" id="1.10.565.10">
    <property type="entry name" value="Retinoid X Receptor"/>
    <property type="match status" value="1"/>
</dbReference>
<keyword evidence="14" id="KW-1185">Reference proteome</keyword>
<dbReference type="GO" id="GO:0008270">
    <property type="term" value="F:zinc ion binding"/>
    <property type="evidence" value="ECO:0007669"/>
    <property type="project" value="UniProtKB-KW"/>
</dbReference>
<dbReference type="CDD" id="cd06950">
    <property type="entry name" value="NR_LBD_Tlx_PNR_like"/>
    <property type="match status" value="1"/>
</dbReference>
<evidence type="ECO:0000256" key="8">
    <source>
        <dbReference type="ARBA" id="ARBA00023170"/>
    </source>
</evidence>
<evidence type="ECO:0000256" key="2">
    <source>
        <dbReference type="ARBA" id="ARBA00022723"/>
    </source>
</evidence>
<dbReference type="PROSITE" id="PS51030">
    <property type="entry name" value="NUCLEAR_REC_DBD_2"/>
    <property type="match status" value="1"/>
</dbReference>
<evidence type="ECO:0000256" key="9">
    <source>
        <dbReference type="ARBA" id="ARBA00023242"/>
    </source>
</evidence>
<dbReference type="GO" id="GO:0006357">
    <property type="term" value="P:regulation of transcription by RNA polymerase II"/>
    <property type="evidence" value="ECO:0000318"/>
    <property type="project" value="GO_Central"/>
</dbReference>
<dbReference type="SUPFAM" id="SSF57716">
    <property type="entry name" value="Glucocorticoid receptor-like (DNA-binding domain)"/>
    <property type="match status" value="1"/>
</dbReference>
<dbReference type="Gene3D" id="3.30.50.10">
    <property type="entry name" value="Erythroid Transcription Factor GATA-1, subunit A"/>
    <property type="match status" value="1"/>
</dbReference>
<dbReference type="InterPro" id="IPR001628">
    <property type="entry name" value="Znf_hrmn_rcpt"/>
</dbReference>
<keyword evidence="6 10" id="KW-0238">DNA-binding</keyword>
<comment type="subcellular location">
    <subcellularLocation>
        <location evidence="1 10">Nucleus</location>
    </subcellularLocation>
</comment>
<dbReference type="AlphaFoldDB" id="A7SD88"/>
<evidence type="ECO:0000256" key="5">
    <source>
        <dbReference type="ARBA" id="ARBA00023015"/>
    </source>
</evidence>
<keyword evidence="8 10" id="KW-0675">Receptor</keyword>
<gene>
    <name evidence="13" type="ORF">NEMVEDRAFT_v1g169225</name>
</gene>
<proteinExistence type="inferred from homology"/>
<evidence type="ECO:0000259" key="12">
    <source>
        <dbReference type="PROSITE" id="PS51843"/>
    </source>
</evidence>